<gene>
    <name evidence="6" type="ORF">B0T25DRAFT_421332</name>
</gene>
<organism evidence="6 7">
    <name type="scientific">Lasiosphaeria hispida</name>
    <dbReference type="NCBI Taxonomy" id="260671"/>
    <lineage>
        <taxon>Eukaryota</taxon>
        <taxon>Fungi</taxon>
        <taxon>Dikarya</taxon>
        <taxon>Ascomycota</taxon>
        <taxon>Pezizomycotina</taxon>
        <taxon>Sordariomycetes</taxon>
        <taxon>Sordariomycetidae</taxon>
        <taxon>Sordariales</taxon>
        <taxon>Lasiosphaeriaceae</taxon>
        <taxon>Lasiosphaeria</taxon>
    </lineage>
</organism>
<dbReference type="GO" id="GO:0004558">
    <property type="term" value="F:alpha-1,4-glucosidase activity"/>
    <property type="evidence" value="ECO:0007669"/>
    <property type="project" value="UniProtKB-EC"/>
</dbReference>
<reference evidence="6" key="2">
    <citation type="submission" date="2023-06" db="EMBL/GenBank/DDBJ databases">
        <authorList>
            <consortium name="Lawrence Berkeley National Laboratory"/>
            <person name="Haridas S."/>
            <person name="Hensen N."/>
            <person name="Bonometti L."/>
            <person name="Westerberg I."/>
            <person name="Brannstrom I.O."/>
            <person name="Guillou S."/>
            <person name="Cros-Aarteil S."/>
            <person name="Calhoun S."/>
            <person name="Kuo A."/>
            <person name="Mondo S."/>
            <person name="Pangilinan J."/>
            <person name="Riley R."/>
            <person name="Labutti K."/>
            <person name="Andreopoulos B."/>
            <person name="Lipzen A."/>
            <person name="Chen C."/>
            <person name="Yanf M."/>
            <person name="Daum C."/>
            <person name="Ng V."/>
            <person name="Clum A."/>
            <person name="Steindorff A."/>
            <person name="Ohm R."/>
            <person name="Martin F."/>
            <person name="Silar P."/>
            <person name="Natvig D."/>
            <person name="Lalanne C."/>
            <person name="Gautier V."/>
            <person name="Ament-Velasquez S.L."/>
            <person name="Kruys A."/>
            <person name="Hutchinson M.I."/>
            <person name="Powell A.J."/>
            <person name="Barry K."/>
            <person name="Miller A.N."/>
            <person name="Grigoriev I.V."/>
            <person name="Debuchy R."/>
            <person name="Gladieux P."/>
            <person name="Thoren M.H."/>
            <person name="Johannesson H."/>
        </authorList>
    </citation>
    <scope>NUCLEOTIDE SEQUENCE</scope>
    <source>
        <strain evidence="6">CBS 955.72</strain>
    </source>
</reference>
<evidence type="ECO:0000313" key="6">
    <source>
        <dbReference type="EMBL" id="KAK3363792.1"/>
    </source>
</evidence>
<evidence type="ECO:0000256" key="4">
    <source>
        <dbReference type="RuleBase" id="RU361185"/>
    </source>
</evidence>
<feature type="domain" description="Glycoside hydrolase family 31 TIM barrel" evidence="5">
    <location>
        <begin position="2"/>
        <end position="95"/>
    </location>
</feature>
<keyword evidence="4 6" id="KW-0378">Hydrolase</keyword>
<accession>A0AAJ0HW54</accession>
<dbReference type="EMBL" id="JAUIQD010000001">
    <property type="protein sequence ID" value="KAK3363792.1"/>
    <property type="molecule type" value="Genomic_DNA"/>
</dbReference>
<comment type="caution">
    <text evidence="6">The sequence shown here is derived from an EMBL/GenBank/DDBJ whole genome shotgun (WGS) entry which is preliminary data.</text>
</comment>
<dbReference type="PANTHER" id="PTHR22762">
    <property type="entry name" value="ALPHA-GLUCOSIDASE"/>
    <property type="match status" value="1"/>
</dbReference>
<dbReference type="AlphaFoldDB" id="A0AAJ0HW54"/>
<reference evidence="6" key="1">
    <citation type="journal article" date="2023" name="Mol. Phylogenet. Evol.">
        <title>Genome-scale phylogeny and comparative genomics of the fungal order Sordariales.</title>
        <authorList>
            <person name="Hensen N."/>
            <person name="Bonometti L."/>
            <person name="Westerberg I."/>
            <person name="Brannstrom I.O."/>
            <person name="Guillou S."/>
            <person name="Cros-Aarteil S."/>
            <person name="Calhoun S."/>
            <person name="Haridas S."/>
            <person name="Kuo A."/>
            <person name="Mondo S."/>
            <person name="Pangilinan J."/>
            <person name="Riley R."/>
            <person name="LaButti K."/>
            <person name="Andreopoulos B."/>
            <person name="Lipzen A."/>
            <person name="Chen C."/>
            <person name="Yan M."/>
            <person name="Daum C."/>
            <person name="Ng V."/>
            <person name="Clum A."/>
            <person name="Steindorff A."/>
            <person name="Ohm R.A."/>
            <person name="Martin F."/>
            <person name="Silar P."/>
            <person name="Natvig D.O."/>
            <person name="Lalanne C."/>
            <person name="Gautier V."/>
            <person name="Ament-Velasquez S.L."/>
            <person name="Kruys A."/>
            <person name="Hutchinson M.I."/>
            <person name="Powell A.J."/>
            <person name="Barry K."/>
            <person name="Miller A.N."/>
            <person name="Grigoriev I.V."/>
            <person name="Debuchy R."/>
            <person name="Gladieux P."/>
            <person name="Hiltunen Thoren M."/>
            <person name="Johannesson H."/>
        </authorList>
    </citation>
    <scope>NUCLEOTIDE SEQUENCE</scope>
    <source>
        <strain evidence="6">CBS 955.72</strain>
    </source>
</reference>
<dbReference type="SUPFAM" id="SSF51445">
    <property type="entry name" value="(Trans)glycosidases"/>
    <property type="match status" value="1"/>
</dbReference>
<evidence type="ECO:0000313" key="7">
    <source>
        <dbReference type="Proteomes" id="UP001275084"/>
    </source>
</evidence>
<dbReference type="InterPro" id="IPR017853">
    <property type="entry name" value="GH"/>
</dbReference>
<evidence type="ECO:0000256" key="1">
    <source>
        <dbReference type="ARBA" id="ARBA00001657"/>
    </source>
</evidence>
<dbReference type="Proteomes" id="UP001275084">
    <property type="component" value="Unassembled WGS sequence"/>
</dbReference>
<keyword evidence="7" id="KW-1185">Reference proteome</keyword>
<evidence type="ECO:0000256" key="3">
    <source>
        <dbReference type="ARBA" id="ARBA00012741"/>
    </source>
</evidence>
<sequence length="95" mass="10924">AAGIPFETLWGDIDYMDEREDFTSPDRYPRDEVRALVDSLHENNQQYIAILDPGIHPARRVIQYDRGTEKDVFLKNAGGSPHLGRQWASQVVWPD</sequence>
<dbReference type="PANTHER" id="PTHR22762:SF95">
    <property type="entry name" value="ALPHA_BETA-GLUCOSIDASE AGDC-RELATED"/>
    <property type="match status" value="1"/>
</dbReference>
<dbReference type="EC" id="3.2.1.20" evidence="3"/>
<protein>
    <recommendedName>
        <fullName evidence="3">alpha-glucosidase</fullName>
        <ecNumber evidence="3">3.2.1.20</ecNumber>
    </recommendedName>
</protein>
<proteinExistence type="inferred from homology"/>
<dbReference type="InterPro" id="IPR000322">
    <property type="entry name" value="Glyco_hydro_31_TIM"/>
</dbReference>
<feature type="non-terminal residue" evidence="6">
    <location>
        <position position="95"/>
    </location>
</feature>
<feature type="non-terminal residue" evidence="6">
    <location>
        <position position="1"/>
    </location>
</feature>
<evidence type="ECO:0000259" key="5">
    <source>
        <dbReference type="Pfam" id="PF01055"/>
    </source>
</evidence>
<evidence type="ECO:0000256" key="2">
    <source>
        <dbReference type="ARBA" id="ARBA00007806"/>
    </source>
</evidence>
<keyword evidence="4" id="KW-0326">Glycosidase</keyword>
<comment type="similarity">
    <text evidence="2 4">Belongs to the glycosyl hydrolase 31 family.</text>
</comment>
<dbReference type="Pfam" id="PF01055">
    <property type="entry name" value="Glyco_hydro_31_2nd"/>
    <property type="match status" value="1"/>
</dbReference>
<dbReference type="Gene3D" id="3.20.20.80">
    <property type="entry name" value="Glycosidases"/>
    <property type="match status" value="1"/>
</dbReference>
<comment type="catalytic activity">
    <reaction evidence="1">
        <text>Hydrolysis of terminal, non-reducing (1-&gt;4)-linked alpha-D-glucose residues with release of alpha-D-glucose.</text>
        <dbReference type="EC" id="3.2.1.20"/>
    </reaction>
</comment>
<name>A0AAJ0HW54_9PEZI</name>
<dbReference type="GO" id="GO:0005975">
    <property type="term" value="P:carbohydrate metabolic process"/>
    <property type="evidence" value="ECO:0007669"/>
    <property type="project" value="InterPro"/>
</dbReference>